<dbReference type="Pfam" id="PF01030">
    <property type="entry name" value="Recep_L_domain"/>
    <property type="match status" value="2"/>
</dbReference>
<dbReference type="GO" id="GO:0004714">
    <property type="term" value="F:transmembrane receptor protein tyrosine kinase activity"/>
    <property type="evidence" value="ECO:0007669"/>
    <property type="project" value="UniProtKB-EC"/>
</dbReference>
<evidence type="ECO:0000256" key="2">
    <source>
        <dbReference type="ARBA" id="ARBA00011902"/>
    </source>
</evidence>
<evidence type="ECO:0000256" key="6">
    <source>
        <dbReference type="ARBA" id="ARBA00022741"/>
    </source>
</evidence>
<evidence type="ECO:0000256" key="8">
    <source>
        <dbReference type="ARBA" id="ARBA00022840"/>
    </source>
</evidence>
<evidence type="ECO:0000256" key="5">
    <source>
        <dbReference type="ARBA" id="ARBA00022692"/>
    </source>
</evidence>
<keyword evidence="12 17" id="KW-0675">Receptor</keyword>
<keyword evidence="11" id="KW-0829">Tyrosine-protein kinase</keyword>
<evidence type="ECO:0000256" key="13">
    <source>
        <dbReference type="ARBA" id="ARBA00023180"/>
    </source>
</evidence>
<comment type="subcellular location">
    <subcellularLocation>
        <location evidence="1">Membrane</location>
        <topology evidence="1">Single-pass type I membrane protein</topology>
    </subcellularLocation>
</comment>
<feature type="domain" description="Furin-like cysteine-rich" evidence="15">
    <location>
        <begin position="211"/>
        <end position="367"/>
    </location>
</feature>
<dbReference type="Gene3D" id="2.10.220.10">
    <property type="entry name" value="Hormone Receptor, Insulin-like Growth Factor Receptor 1, Chain A, domain 2"/>
    <property type="match status" value="1"/>
</dbReference>
<sequence length="944" mass="105253">TKSVGISSAYLTGFVKVCRSLDIRLPDTFKQSINCTVVEGDLIISFIRLPTDASLPYVREITGSLLIYDVHGLDSLAQLLPRLVLIRGQNLIDRYAMVLKSTSLKVSSEFIIHTGTRSSLRILSRLKMFDPTDAALPSLRLIHRGAVRLEGNPDLCHVHTVNWVALSGYRSDAESILKVNMNGASCADRCPAQCLSVPITTGPANFQQRTPYTNVLCWSSSICQSICSDHCTEHNLACRIHDTERCCHPECLGGCYDDGPHMCVSCSHMLYGGSCVSECPEGMLRYLNRRCVTLEQCLWSIPMAVQSDSILSMSNSTEPAEYNGVPDWHSYAVFNQRCVENCPVGYIRHNITGQCEPCDERCFRKSCPEFFIHTLNDLVALQGCWSAKAVYMSISDADSDQTAEALARGFATLRVIEHSLRIVRSNAITSLDFLGTVERIGSSVTEVNHTITLEVSENENLRTLWSPNGGFPHVINSSNYGAGLEVWSPSSVRFTQNSRLCPASVFRLFDTGALVLMPHGRSLSEAEQNLIRVTNGELVYCNIATFSLELNDLTSSNVRIQWPQVNFQSSDTGAPNMPLHTDTVTLTLLHQCRVLEDHLNLEGHDIDESPGCRIFQVSCAIYTDSKCYYQLSGLEAATSYSVRIEIRYPLLRNRLYSERVQFTTATANPSAPRYAWLGLNGDDSLRLTWMNPLHPNGVVSHYLIWVRLLSPQKVNFTSHDFCIKKPDWILNSLGEISSRVEQQPSRTNLSIPPTCRQCFSYCRYLSFLSDLPSSEDVSSSDVPWPFSVSRWTLDDKEELLPVYVVNSNGDLDHSELGDVVGLFVISTNDGARDTEHTQYMRSLRPFRRVVVELSACQLDPKASVFLSLITQTQTAKSVSNAACRAPAPWLSLQPGAFLDIEMNRTHWSDCETQLCSPRVTVFGRMPSKGRSSLILSLSFIQLSI</sequence>
<dbReference type="InterPro" id="IPR003961">
    <property type="entry name" value="FN3_dom"/>
</dbReference>
<evidence type="ECO:0000256" key="4">
    <source>
        <dbReference type="ARBA" id="ARBA00022679"/>
    </source>
</evidence>
<dbReference type="GO" id="GO:0016020">
    <property type="term" value="C:membrane"/>
    <property type="evidence" value="ECO:0007669"/>
    <property type="project" value="UniProtKB-SubCell"/>
</dbReference>
<dbReference type="InterPro" id="IPR006212">
    <property type="entry name" value="Furin_repeat"/>
</dbReference>
<evidence type="ECO:0000256" key="12">
    <source>
        <dbReference type="ARBA" id="ARBA00023170"/>
    </source>
</evidence>
<dbReference type="InterPro" id="IPR006211">
    <property type="entry name" value="Furin-like_Cys-rich_dom"/>
</dbReference>
<keyword evidence="4" id="KW-0808">Transferase</keyword>
<keyword evidence="13" id="KW-0325">Glycoprotein</keyword>
<feature type="non-terminal residue" evidence="17">
    <location>
        <position position="944"/>
    </location>
</feature>
<dbReference type="Gene3D" id="3.80.20.20">
    <property type="entry name" value="Receptor L-domain"/>
    <property type="match status" value="2"/>
</dbReference>
<dbReference type="Proteomes" id="UP000243686">
    <property type="component" value="Unassembled WGS sequence"/>
</dbReference>
<dbReference type="InterPro" id="IPR000494">
    <property type="entry name" value="Rcpt_L-dom"/>
</dbReference>
<feature type="domain" description="Receptor L-domain" evidence="16">
    <location>
        <begin position="402"/>
        <end position="504"/>
    </location>
</feature>
<evidence type="ECO:0000256" key="1">
    <source>
        <dbReference type="ARBA" id="ARBA00004479"/>
    </source>
</evidence>
<evidence type="ECO:0000259" key="16">
    <source>
        <dbReference type="Pfam" id="PF01030"/>
    </source>
</evidence>
<dbReference type="InterPro" id="IPR013783">
    <property type="entry name" value="Ig-like_fold"/>
</dbReference>
<keyword evidence="3" id="KW-0597">Phosphoprotein</keyword>
<dbReference type="Pfam" id="PF00757">
    <property type="entry name" value="Furin-like"/>
    <property type="match status" value="1"/>
</dbReference>
<dbReference type="EC" id="2.7.10.1" evidence="2"/>
<dbReference type="Gene3D" id="2.60.40.10">
    <property type="entry name" value="Immunoglobulins"/>
    <property type="match status" value="1"/>
</dbReference>
<evidence type="ECO:0000256" key="7">
    <source>
        <dbReference type="ARBA" id="ARBA00022777"/>
    </source>
</evidence>
<reference evidence="17 18" key="1">
    <citation type="submission" date="2015-03" db="EMBL/GenBank/DDBJ databases">
        <title>Draft genome of the nematode, Opisthorchis viverrini.</title>
        <authorList>
            <person name="Mitreva M."/>
        </authorList>
    </citation>
    <scope>NUCLEOTIDE SEQUENCE [LARGE SCALE GENOMIC DNA]</scope>
    <source>
        <strain evidence="17">Khon Kaen</strain>
    </source>
</reference>
<evidence type="ECO:0000313" key="17">
    <source>
        <dbReference type="EMBL" id="OON22268.1"/>
    </source>
</evidence>
<evidence type="ECO:0000256" key="3">
    <source>
        <dbReference type="ARBA" id="ARBA00022553"/>
    </source>
</evidence>
<dbReference type="CDD" id="cd00064">
    <property type="entry name" value="FU"/>
    <property type="match status" value="1"/>
</dbReference>
<gene>
    <name evidence="17" type="ORF">X801_01833</name>
</gene>
<name>A0A1S8X6E6_OPIVI</name>
<keyword evidence="9" id="KW-1133">Transmembrane helix</keyword>
<dbReference type="GO" id="GO:0005524">
    <property type="term" value="F:ATP binding"/>
    <property type="evidence" value="ECO:0007669"/>
    <property type="project" value="UniProtKB-KW"/>
</dbReference>
<dbReference type="EMBL" id="KV891829">
    <property type="protein sequence ID" value="OON22268.1"/>
    <property type="molecule type" value="Genomic_DNA"/>
</dbReference>
<keyword evidence="5" id="KW-0812">Transmembrane</keyword>
<keyword evidence="7" id="KW-0418">Kinase</keyword>
<comment type="catalytic activity">
    <reaction evidence="14">
        <text>L-tyrosyl-[protein] + ATP = O-phospho-L-tyrosyl-[protein] + ADP + H(+)</text>
        <dbReference type="Rhea" id="RHEA:10596"/>
        <dbReference type="Rhea" id="RHEA-COMP:10136"/>
        <dbReference type="Rhea" id="RHEA-COMP:20101"/>
        <dbReference type="ChEBI" id="CHEBI:15378"/>
        <dbReference type="ChEBI" id="CHEBI:30616"/>
        <dbReference type="ChEBI" id="CHEBI:46858"/>
        <dbReference type="ChEBI" id="CHEBI:61978"/>
        <dbReference type="ChEBI" id="CHEBI:456216"/>
        <dbReference type="EC" id="2.7.10.1"/>
    </reaction>
</comment>
<dbReference type="InterPro" id="IPR036116">
    <property type="entry name" value="FN3_sf"/>
</dbReference>
<keyword evidence="10" id="KW-0472">Membrane</keyword>
<dbReference type="CDD" id="cd00063">
    <property type="entry name" value="FN3"/>
    <property type="match status" value="1"/>
</dbReference>
<dbReference type="SMART" id="SM00261">
    <property type="entry name" value="FU"/>
    <property type="match status" value="1"/>
</dbReference>
<feature type="non-terminal residue" evidence="17">
    <location>
        <position position="1"/>
    </location>
</feature>
<dbReference type="AlphaFoldDB" id="A0A1S8X6E6"/>
<dbReference type="SUPFAM" id="SSF52058">
    <property type="entry name" value="L domain-like"/>
    <property type="match status" value="2"/>
</dbReference>
<dbReference type="InterPro" id="IPR009030">
    <property type="entry name" value="Growth_fac_rcpt_cys_sf"/>
</dbReference>
<protein>
    <recommendedName>
        <fullName evidence="2">receptor protein-tyrosine kinase</fullName>
        <ecNumber evidence="2">2.7.10.1</ecNumber>
    </recommendedName>
</protein>
<dbReference type="SUPFAM" id="SSF57184">
    <property type="entry name" value="Growth factor receptor domain"/>
    <property type="match status" value="1"/>
</dbReference>
<accession>A0A1S8X6E6</accession>
<evidence type="ECO:0000256" key="9">
    <source>
        <dbReference type="ARBA" id="ARBA00022989"/>
    </source>
</evidence>
<proteinExistence type="predicted"/>
<evidence type="ECO:0000256" key="11">
    <source>
        <dbReference type="ARBA" id="ARBA00023137"/>
    </source>
</evidence>
<keyword evidence="8" id="KW-0067">ATP-binding</keyword>
<evidence type="ECO:0000259" key="15">
    <source>
        <dbReference type="Pfam" id="PF00757"/>
    </source>
</evidence>
<dbReference type="InterPro" id="IPR036941">
    <property type="entry name" value="Rcpt_L-dom_sf"/>
</dbReference>
<evidence type="ECO:0000313" key="18">
    <source>
        <dbReference type="Proteomes" id="UP000243686"/>
    </source>
</evidence>
<evidence type="ECO:0000256" key="10">
    <source>
        <dbReference type="ARBA" id="ARBA00023136"/>
    </source>
</evidence>
<evidence type="ECO:0000256" key="14">
    <source>
        <dbReference type="ARBA" id="ARBA00051243"/>
    </source>
</evidence>
<organism evidence="17 18">
    <name type="scientific">Opisthorchis viverrini</name>
    <name type="common">Southeast Asian liver fluke</name>
    <dbReference type="NCBI Taxonomy" id="6198"/>
    <lineage>
        <taxon>Eukaryota</taxon>
        <taxon>Metazoa</taxon>
        <taxon>Spiralia</taxon>
        <taxon>Lophotrochozoa</taxon>
        <taxon>Platyhelminthes</taxon>
        <taxon>Trematoda</taxon>
        <taxon>Digenea</taxon>
        <taxon>Opisthorchiida</taxon>
        <taxon>Opisthorchiata</taxon>
        <taxon>Opisthorchiidae</taxon>
        <taxon>Opisthorchis</taxon>
    </lineage>
</organism>
<keyword evidence="18" id="KW-1185">Reference proteome</keyword>
<keyword evidence="6" id="KW-0547">Nucleotide-binding</keyword>
<dbReference type="SUPFAM" id="SSF49265">
    <property type="entry name" value="Fibronectin type III"/>
    <property type="match status" value="1"/>
</dbReference>
<feature type="domain" description="Receptor L-domain" evidence="16">
    <location>
        <begin position="34"/>
        <end position="164"/>
    </location>
</feature>